<sequence length="116" mass="12277">MTGRCIEDAHLGPRTPITHDDAMVLAVSGMLTAYSDEHLAVVRREAEAATRKADAENPSWRDDPLAVRITAVMLGLNDPADVGRVWPSERAGVAMRADAAADAAGAPRSEDSVRAA</sequence>
<name>A0ABU4HWA4_9ACTN</name>
<evidence type="ECO:0000256" key="1">
    <source>
        <dbReference type="SAM" id="MobiDB-lite"/>
    </source>
</evidence>
<feature type="compositionally biased region" description="Low complexity" evidence="1">
    <location>
        <begin position="96"/>
        <end position="106"/>
    </location>
</feature>
<feature type="region of interest" description="Disordered" evidence="1">
    <location>
        <begin position="96"/>
        <end position="116"/>
    </location>
</feature>
<organism evidence="2 3">
    <name type="scientific">Conexibacter stalactiti</name>
    <dbReference type="NCBI Taxonomy" id="1940611"/>
    <lineage>
        <taxon>Bacteria</taxon>
        <taxon>Bacillati</taxon>
        <taxon>Actinomycetota</taxon>
        <taxon>Thermoleophilia</taxon>
        <taxon>Solirubrobacterales</taxon>
        <taxon>Conexibacteraceae</taxon>
        <taxon>Conexibacter</taxon>
    </lineage>
</organism>
<comment type="caution">
    <text evidence="2">The sequence shown here is derived from an EMBL/GenBank/DDBJ whole genome shotgun (WGS) entry which is preliminary data.</text>
</comment>
<dbReference type="EMBL" id="JAWSTH010000065">
    <property type="protein sequence ID" value="MDW5596795.1"/>
    <property type="molecule type" value="Genomic_DNA"/>
</dbReference>
<keyword evidence="3" id="KW-1185">Reference proteome</keyword>
<proteinExistence type="predicted"/>
<reference evidence="3" key="1">
    <citation type="submission" date="2023-07" db="EMBL/GenBank/DDBJ databases">
        <title>Conexibacter stalactiti sp. nov., isolated from stalactites in a lava cave and emended description of the genus Conexibacter.</title>
        <authorList>
            <person name="Lee S.D."/>
        </authorList>
    </citation>
    <scope>NUCLEOTIDE SEQUENCE [LARGE SCALE GENOMIC DNA]</scope>
    <source>
        <strain evidence="3">KCTC 39840</strain>
    </source>
</reference>
<evidence type="ECO:0000313" key="3">
    <source>
        <dbReference type="Proteomes" id="UP001284601"/>
    </source>
</evidence>
<reference evidence="2 3" key="2">
    <citation type="submission" date="2023-10" db="EMBL/GenBank/DDBJ databases">
        <authorList>
            <person name="Han X.F."/>
        </authorList>
    </citation>
    <scope>NUCLEOTIDE SEQUENCE [LARGE SCALE GENOMIC DNA]</scope>
    <source>
        <strain evidence="2 3">KCTC 39840</strain>
    </source>
</reference>
<accession>A0ABU4HWA4</accession>
<gene>
    <name evidence="2" type="ORF">R7226_20785</name>
</gene>
<dbReference type="Proteomes" id="UP001284601">
    <property type="component" value="Unassembled WGS sequence"/>
</dbReference>
<dbReference type="RefSeq" id="WP_318599229.1">
    <property type="nucleotide sequence ID" value="NZ_JAWSTH010000065.1"/>
</dbReference>
<evidence type="ECO:0000313" key="2">
    <source>
        <dbReference type="EMBL" id="MDW5596795.1"/>
    </source>
</evidence>
<protein>
    <submittedName>
        <fullName evidence="2">Uncharacterized protein</fullName>
    </submittedName>
</protein>